<reference evidence="3" key="1">
    <citation type="submission" date="2022-08" db="EMBL/GenBank/DDBJ databases">
        <title>Novel sulphate-reducing endosymbionts in the free-living metamonad Anaeramoeba.</title>
        <authorList>
            <person name="Jerlstrom-Hultqvist J."/>
            <person name="Cepicka I."/>
            <person name="Gallot-Lavallee L."/>
            <person name="Salas-Leiva D."/>
            <person name="Curtis B.A."/>
            <person name="Zahonova K."/>
            <person name="Pipaliya S."/>
            <person name="Dacks J."/>
            <person name="Roger A.J."/>
        </authorList>
    </citation>
    <scope>NUCLEOTIDE SEQUENCE</scope>
    <source>
        <strain evidence="3">Busselton2</strain>
    </source>
</reference>
<gene>
    <name evidence="3" type="ORF">M0812_12992</name>
</gene>
<dbReference type="Pfam" id="PF04991">
    <property type="entry name" value="LicD"/>
    <property type="match status" value="1"/>
</dbReference>
<feature type="domain" description="LicD/FKTN/FKRP nucleotidyltransferase" evidence="2">
    <location>
        <begin position="414"/>
        <end position="461"/>
    </location>
</feature>
<evidence type="ECO:0000313" key="3">
    <source>
        <dbReference type="EMBL" id="KAJ3440990.1"/>
    </source>
</evidence>
<comment type="caution">
    <text evidence="3">The sequence shown here is derived from an EMBL/GenBank/DDBJ whole genome shotgun (WGS) entry which is preliminary data.</text>
</comment>
<dbReference type="Proteomes" id="UP001146793">
    <property type="component" value="Unassembled WGS sequence"/>
</dbReference>
<evidence type="ECO:0000259" key="2">
    <source>
        <dbReference type="Pfam" id="PF04991"/>
    </source>
</evidence>
<keyword evidence="1" id="KW-1133">Transmembrane helix</keyword>
<dbReference type="AlphaFoldDB" id="A0AAV7ZIA3"/>
<organism evidence="3 4">
    <name type="scientific">Anaeramoeba flamelloides</name>
    <dbReference type="NCBI Taxonomy" id="1746091"/>
    <lineage>
        <taxon>Eukaryota</taxon>
        <taxon>Metamonada</taxon>
        <taxon>Anaeramoebidae</taxon>
        <taxon>Anaeramoeba</taxon>
    </lineage>
</organism>
<proteinExistence type="predicted"/>
<dbReference type="PANTHER" id="PTHR13627">
    <property type="entry name" value="FUKUTIN RELATED PROTEIN"/>
    <property type="match status" value="1"/>
</dbReference>
<dbReference type="InterPro" id="IPR007074">
    <property type="entry name" value="LicD/FKTN/FKRP_NTP_transf"/>
</dbReference>
<evidence type="ECO:0000313" key="4">
    <source>
        <dbReference type="Proteomes" id="UP001146793"/>
    </source>
</evidence>
<accession>A0AAV7ZIA3</accession>
<sequence>MENKKQLVSKQKLFALILIVSLLYFFFHYSARKNSSVNNEENLKMKIKPYTKTETETETENDSDLEEEITEDEIHNLPKLTDLITFVILKRHKTTYIKPHNHLKYFDCLKVLQEFDPDLNLIVLDYQVDSDWYRETIKTPYAIFIEDGFQYMSILNDTLSNGQQIKMLQFKTKGGKRVLLRNLLDIFEFNQLIDVLSLDSWFPYEYQPAFKDWKQDSHVETIEKHAMPHYYPQNDCNNFQKVRNGWPKACDLLTSSFIFRTSMISKSLGNWKPYLYQNEKQDFFFKLSKDKIRLIDFSNVCYGFKSNWKSHTLSSLVPLSSLLSSSTTGVIPFFLKTRNSMRRRLKYKKIVKLDQSGIIYMGVSHQRNGHLWIGCKNHTLRCDFNYLFRGTNLPPCCVRKLSIMVNSVNEILAKYNIPNFIDRGSLLAVQRNETRIPWDTDEDISILGYHFRKYQQEIYKEIEARGLIIEENAGCKVSWSKSNNNYIDLYNYELHEDEGKPLIGEHFDNLRHGIMRKRGFKHAFHSDWIFPTKETNYLNHRHNIPKKSEEYITLLFGEDYHLKKRHFSMHASTKCAWFPSEERIDLCKKRSK</sequence>
<keyword evidence="1" id="KW-0812">Transmembrane</keyword>
<dbReference type="InterPro" id="IPR052613">
    <property type="entry name" value="LicD_transferase"/>
</dbReference>
<dbReference type="EMBL" id="JANTQA010000029">
    <property type="protein sequence ID" value="KAJ3440990.1"/>
    <property type="molecule type" value="Genomic_DNA"/>
</dbReference>
<protein>
    <submittedName>
        <fullName evidence="3">Fukutin related protein</fullName>
    </submittedName>
</protein>
<name>A0AAV7ZIA3_9EUKA</name>
<feature type="transmembrane region" description="Helical" evidence="1">
    <location>
        <begin position="12"/>
        <end position="31"/>
    </location>
</feature>
<dbReference type="PANTHER" id="PTHR13627:SF31">
    <property type="entry name" value="RIBITOL 5-PHOSPHATE TRANSFERASE FKRP"/>
    <property type="match status" value="1"/>
</dbReference>
<keyword evidence="1" id="KW-0472">Membrane</keyword>
<evidence type="ECO:0000256" key="1">
    <source>
        <dbReference type="SAM" id="Phobius"/>
    </source>
</evidence>
<dbReference type="GO" id="GO:0009100">
    <property type="term" value="P:glycoprotein metabolic process"/>
    <property type="evidence" value="ECO:0007669"/>
    <property type="project" value="UniProtKB-ARBA"/>
</dbReference>